<proteinExistence type="predicted"/>
<organism evidence="1 2">
    <name type="scientific">Pricia antarctica</name>
    <dbReference type="NCBI Taxonomy" id="641691"/>
    <lineage>
        <taxon>Bacteria</taxon>
        <taxon>Pseudomonadati</taxon>
        <taxon>Bacteroidota</taxon>
        <taxon>Flavobacteriia</taxon>
        <taxon>Flavobacteriales</taxon>
        <taxon>Flavobacteriaceae</taxon>
        <taxon>Pricia</taxon>
    </lineage>
</organism>
<dbReference type="PANTHER" id="PTHR47199:SF2">
    <property type="entry name" value="PHOTOSYSTEM II STABILITY_ASSEMBLY FACTOR HCF136, CHLOROPLASTIC"/>
    <property type="match status" value="1"/>
</dbReference>
<evidence type="ECO:0000313" key="1">
    <source>
        <dbReference type="EMBL" id="SDE64823.1"/>
    </source>
</evidence>
<dbReference type="EMBL" id="FNAO01000006">
    <property type="protein sequence ID" value="SDE64823.1"/>
    <property type="molecule type" value="Genomic_DNA"/>
</dbReference>
<gene>
    <name evidence="1" type="ORF">SAMN05421636_106250</name>
</gene>
<sequence>MQHLALILVVMLGFSCSDDKDNAKPSLPFTSVKIETIYEDSVSIRAIEIIDKSLAYAGSNGVFGNIDLKSGKIMESVQKYDTILPEFRAVAHTSSDFFMLSVANPALLYKTGDGGKMQLVYTEADEAVFYDAMTFWNDQEGIAMGDSLEGCLSIIVTRDGGNTWNKIPCSSLPDGIDGEGAFAASNTNIEVVGKKTWIATTSSRIYFSSDKGKTWEIQQTPIVMQEPTQGIYSIDFYDENLGVAIGGDYLKPEANTANKALTDNGGKTWQLIADSQNPQYKSCIQFVPNAKGNGMVALGFTGISYSEDKGATWQQLSDDTSFYTLRFLNDSVAYAAGKNRIAKLVFK</sequence>
<dbReference type="PANTHER" id="PTHR47199">
    <property type="entry name" value="PHOTOSYSTEM II STABILITY/ASSEMBLY FACTOR HCF136, CHLOROPLASTIC"/>
    <property type="match status" value="1"/>
</dbReference>
<dbReference type="OrthoDB" id="9813892at2"/>
<name>A0A1G7EM78_9FLAO</name>
<protein>
    <recommendedName>
        <fullName evidence="3">Oxidoreductase</fullName>
    </recommendedName>
</protein>
<dbReference type="Proteomes" id="UP000199109">
    <property type="component" value="Unassembled WGS sequence"/>
</dbReference>
<dbReference type="RefSeq" id="WP_091869483.1">
    <property type="nucleotide sequence ID" value="NZ_FNAO01000006.1"/>
</dbReference>
<dbReference type="InterPro" id="IPR015943">
    <property type="entry name" value="WD40/YVTN_repeat-like_dom_sf"/>
</dbReference>
<evidence type="ECO:0008006" key="3">
    <source>
        <dbReference type="Google" id="ProtNLM"/>
    </source>
</evidence>
<evidence type="ECO:0000313" key="2">
    <source>
        <dbReference type="Proteomes" id="UP000199109"/>
    </source>
</evidence>
<reference evidence="1 2" key="1">
    <citation type="submission" date="2016-10" db="EMBL/GenBank/DDBJ databases">
        <authorList>
            <person name="de Groot N.N."/>
        </authorList>
    </citation>
    <scope>NUCLEOTIDE SEQUENCE [LARGE SCALE GENOMIC DNA]</scope>
    <source>
        <strain evidence="1 2">DSM 23421</strain>
    </source>
</reference>
<dbReference type="Gene3D" id="2.130.10.10">
    <property type="entry name" value="YVTN repeat-like/Quinoprotein amine dehydrogenase"/>
    <property type="match status" value="1"/>
</dbReference>
<accession>A0A1G7EM78</accession>
<dbReference type="AlphaFoldDB" id="A0A1G7EM78"/>
<keyword evidence="2" id="KW-1185">Reference proteome</keyword>
<dbReference type="STRING" id="641691.SAMN05421636_106250"/>
<dbReference type="SUPFAM" id="SSF110296">
    <property type="entry name" value="Oligoxyloglucan reducing end-specific cellobiohydrolase"/>
    <property type="match status" value="1"/>
</dbReference>